<evidence type="ECO:0000313" key="1">
    <source>
        <dbReference type="EMBL" id="AQZ99049.1"/>
    </source>
</evidence>
<dbReference type="KEGG" id="cke:B5M06_13115"/>
<dbReference type="EMBL" id="CP020121">
    <property type="protein sequence ID" value="AQZ99049.1"/>
    <property type="molecule type" value="Genomic_DNA"/>
</dbReference>
<proteinExistence type="predicted"/>
<evidence type="ECO:0000313" key="2">
    <source>
        <dbReference type="Proteomes" id="UP000242792"/>
    </source>
</evidence>
<sequence length="283" mass="31684">MALRSKSRSHLSTLTNRYPPAWPNQLGVFTSTSPLRPMKTVDAINNAQDKAKAYRNGMIKLVHVARRELGLDEPTYRAILQAQGGTESLSAMTNGQIDKVLTYLKSQGFKVRRARADRKQADNPDARKIRALWLLLYELSAVKDPSEAALAAYVKRVAKVDDLHWAHGTRKYSTAAGAKSRDRAEIVIETLKKWAMRFLPQAIDQLKAEVRGLYQKGALTEQQLEHAQAAFSRDLTPGVGFDSHNFVWDNLRIAVGRPFPLHSAATDDVQVHRPRFPHGTPQA</sequence>
<organism evidence="1 2">
    <name type="scientific">Comamonas kerstersii</name>
    <dbReference type="NCBI Taxonomy" id="225992"/>
    <lineage>
        <taxon>Bacteria</taxon>
        <taxon>Pseudomonadati</taxon>
        <taxon>Pseudomonadota</taxon>
        <taxon>Betaproteobacteria</taxon>
        <taxon>Burkholderiales</taxon>
        <taxon>Comamonadaceae</taxon>
        <taxon>Comamonas</taxon>
    </lineage>
</organism>
<accession>A0A1V0BGK8</accession>
<reference evidence="1 2" key="1">
    <citation type="submission" date="2017-03" db="EMBL/GenBank/DDBJ databases">
        <title>Rapid Whole Genome Sequencing of Comamonas kerstersii Causing Continuous ambulatory Peritoneal Dialysis-Associated Peritonitis.</title>
        <authorList>
            <person name="Zheng B."/>
        </authorList>
    </citation>
    <scope>NUCLEOTIDE SEQUENCE [LARGE SCALE GENOMIC DNA]</scope>
    <source>
        <strain evidence="1 2">8943</strain>
    </source>
</reference>
<gene>
    <name evidence="1" type="ORF">B5M06_13115</name>
</gene>
<protein>
    <recommendedName>
        <fullName evidence="3">Regulatory protein GemA</fullName>
    </recommendedName>
</protein>
<dbReference type="OrthoDB" id="5460653at2"/>
<dbReference type="AlphaFoldDB" id="A0A1V0BGK8"/>
<dbReference type="Pfam" id="PF06252">
    <property type="entry name" value="GemA"/>
    <property type="match status" value="1"/>
</dbReference>
<dbReference type="Proteomes" id="UP000242792">
    <property type="component" value="Chromosome"/>
</dbReference>
<evidence type="ECO:0008006" key="3">
    <source>
        <dbReference type="Google" id="ProtNLM"/>
    </source>
</evidence>
<name>A0A1V0BGK8_9BURK</name>
<dbReference type="InterPro" id="IPR009363">
    <property type="entry name" value="Phage_Mu_Gp16"/>
</dbReference>